<keyword evidence="4 12" id="KW-0444">Lipid biosynthesis</keyword>
<dbReference type="NCBIfam" id="NF004197">
    <property type="entry name" value="PRK05653.1-1"/>
    <property type="match status" value="1"/>
</dbReference>
<evidence type="ECO:0000256" key="7">
    <source>
        <dbReference type="ARBA" id="ARBA00023002"/>
    </source>
</evidence>
<keyword evidence="19" id="KW-1185">Reference proteome</keyword>
<dbReference type="InterPro" id="IPR011284">
    <property type="entry name" value="3oxo_ACP_reduc"/>
</dbReference>
<evidence type="ECO:0000256" key="12">
    <source>
        <dbReference type="RuleBase" id="RU366074"/>
    </source>
</evidence>
<comment type="catalytic activity">
    <reaction evidence="12">
        <text>a (3R)-hydroxyacyl-[ACP] + NADP(+) = a 3-oxoacyl-[ACP] + NADPH + H(+)</text>
        <dbReference type="Rhea" id="RHEA:17397"/>
        <dbReference type="Rhea" id="RHEA-COMP:9916"/>
        <dbReference type="Rhea" id="RHEA-COMP:9945"/>
        <dbReference type="ChEBI" id="CHEBI:15378"/>
        <dbReference type="ChEBI" id="CHEBI:57783"/>
        <dbReference type="ChEBI" id="CHEBI:58349"/>
        <dbReference type="ChEBI" id="CHEBI:78776"/>
        <dbReference type="ChEBI" id="CHEBI:78827"/>
        <dbReference type="EC" id="1.1.1.100"/>
    </reaction>
</comment>
<dbReference type="AlphaFoldDB" id="A0A2S5AVL8"/>
<comment type="similarity">
    <text evidence="3 12">Belongs to the short-chain dehydrogenases/reductases (SDR) family.</text>
</comment>
<reference evidence="15 17" key="2">
    <citation type="submission" date="2018-06" db="EMBL/GenBank/DDBJ databases">
        <authorList>
            <person name="Teymurazov M."/>
            <person name="Kislichkina A."/>
            <person name="Abaymova A."/>
            <person name="Mukhina T."/>
            <person name="Mayskaya N."/>
            <person name="Svetoch E."/>
            <person name="Bogun A."/>
        </authorList>
    </citation>
    <scope>NUCLEOTIDE SEQUENCE [LARGE SCALE GENOMIC DNA]</scope>
    <source>
        <strain evidence="15 17">SCPM-O-B-8406</strain>
    </source>
</reference>
<dbReference type="Gene3D" id="3.40.50.720">
    <property type="entry name" value="NAD(P)-binding Rossmann-like Domain"/>
    <property type="match status" value="1"/>
</dbReference>
<evidence type="ECO:0000256" key="10">
    <source>
        <dbReference type="PIRSR" id="PIRSR611284-1"/>
    </source>
</evidence>
<dbReference type="PANTHER" id="PTHR42879">
    <property type="entry name" value="3-OXOACYL-(ACYL-CARRIER-PROTEIN) REDUCTASE"/>
    <property type="match status" value="1"/>
</dbReference>
<dbReference type="EMBL" id="JAMDKF010000011">
    <property type="protein sequence ID" value="MEE6041492.1"/>
    <property type="molecule type" value="Genomic_DNA"/>
</dbReference>
<dbReference type="PRINTS" id="PR00080">
    <property type="entry name" value="SDRFAMILY"/>
</dbReference>
<feature type="active site" description="Proton acceptor" evidence="10">
    <location>
        <position position="149"/>
    </location>
</feature>
<feature type="binding site" evidence="11">
    <location>
        <begin position="57"/>
        <end position="58"/>
    </location>
    <ligand>
        <name>NADP(+)</name>
        <dbReference type="ChEBI" id="CHEBI:58349"/>
    </ligand>
</feature>
<comment type="pathway">
    <text evidence="2 12">Lipid metabolism; fatty acid biosynthesis.</text>
</comment>
<keyword evidence="8 12" id="KW-0443">Lipid metabolism</keyword>
<dbReference type="SMART" id="SM00822">
    <property type="entry name" value="PKS_KR"/>
    <property type="match status" value="1"/>
</dbReference>
<feature type="binding site" evidence="11">
    <location>
        <begin position="149"/>
        <end position="153"/>
    </location>
    <ligand>
        <name>NADP(+)</name>
        <dbReference type="ChEBI" id="CHEBI:58349"/>
    </ligand>
</feature>
<dbReference type="RefSeq" id="WP_017805596.1">
    <property type="nucleotide sequence ID" value="NZ_CP081939.1"/>
</dbReference>
<dbReference type="Proteomes" id="UP000254465">
    <property type="component" value="Unassembled WGS sequence"/>
</dbReference>
<dbReference type="EMBL" id="UGHK01000002">
    <property type="protein sequence ID" value="STO72550.1"/>
    <property type="molecule type" value="Genomic_DNA"/>
</dbReference>
<evidence type="ECO:0000259" key="13">
    <source>
        <dbReference type="SMART" id="SM00822"/>
    </source>
</evidence>
<keyword evidence="6 11" id="KW-0521">NADP</keyword>
<comment type="function">
    <text evidence="1 12">Catalyzes the NADPH-dependent reduction of beta-ketoacyl-ACP substrates to beta-hydroxyacyl-ACP products, the first reductive step in the elongation cycle of fatty acid biosynthesis.</text>
</comment>
<dbReference type="GO" id="GO:0004316">
    <property type="term" value="F:3-oxoacyl-[acyl-carrier-protein] reductase (NADPH) activity"/>
    <property type="evidence" value="ECO:0007669"/>
    <property type="project" value="UniProtKB-UniRule"/>
</dbReference>
<reference evidence="16 18" key="1">
    <citation type="submission" date="2018-06" db="EMBL/GenBank/DDBJ databases">
        <authorList>
            <consortium name="Pathogen Informatics"/>
            <person name="Doyle S."/>
        </authorList>
    </citation>
    <scope>NUCLEOTIDE SEQUENCE [LARGE SCALE GENOMIC DNA]</scope>
    <source>
        <strain evidence="16 18">NCTC11296</strain>
    </source>
</reference>
<reference evidence="14" key="4">
    <citation type="submission" date="2022-05" db="EMBL/GenBank/DDBJ databases">
        <authorList>
            <person name="Chen Y."/>
            <person name="Zhu J."/>
            <person name="Zhu K."/>
        </authorList>
    </citation>
    <scope>NUCLEOTIDE SEQUENCE</scope>
    <source>
        <strain evidence="14">AV25</strain>
    </source>
</reference>
<proteinExistence type="inferred from homology"/>
<feature type="domain" description="Ketoreductase" evidence="13">
    <location>
        <begin position="4"/>
        <end position="185"/>
    </location>
</feature>
<dbReference type="InterPro" id="IPR036291">
    <property type="entry name" value="NAD(P)-bd_dom_sf"/>
</dbReference>
<dbReference type="GO" id="GO:0030497">
    <property type="term" value="P:fatty acid elongation"/>
    <property type="evidence" value="ECO:0007669"/>
    <property type="project" value="UniProtKB-ARBA"/>
</dbReference>
<evidence type="ECO:0000256" key="11">
    <source>
        <dbReference type="PIRSR" id="PIRSR611284-2"/>
    </source>
</evidence>
<evidence type="ECO:0000256" key="1">
    <source>
        <dbReference type="ARBA" id="ARBA00002607"/>
    </source>
</evidence>
<evidence type="ECO:0000256" key="5">
    <source>
        <dbReference type="ARBA" id="ARBA00022832"/>
    </source>
</evidence>
<evidence type="ECO:0000256" key="4">
    <source>
        <dbReference type="ARBA" id="ARBA00022516"/>
    </source>
</evidence>
<dbReference type="PROSITE" id="PS00061">
    <property type="entry name" value="ADH_SHORT"/>
    <property type="match status" value="1"/>
</dbReference>
<evidence type="ECO:0000313" key="17">
    <source>
        <dbReference type="Proteomes" id="UP000247594"/>
    </source>
</evidence>
<organism evidence="15 17">
    <name type="scientific">Avibacterium paragallinarum</name>
    <name type="common">Haemophilus gallinarum</name>
    <dbReference type="NCBI Taxonomy" id="728"/>
    <lineage>
        <taxon>Bacteria</taxon>
        <taxon>Pseudomonadati</taxon>
        <taxon>Pseudomonadota</taxon>
        <taxon>Gammaproteobacteria</taxon>
        <taxon>Pasteurellales</taxon>
        <taxon>Pasteurellaceae</taxon>
        <taxon>Avibacterium</taxon>
    </lineage>
</organism>
<accession>A0A2S5AVL8</accession>
<evidence type="ECO:0000256" key="2">
    <source>
        <dbReference type="ARBA" id="ARBA00005194"/>
    </source>
</evidence>
<dbReference type="NCBIfam" id="NF005559">
    <property type="entry name" value="PRK07231.1"/>
    <property type="match status" value="1"/>
</dbReference>
<comment type="subunit">
    <text evidence="12">Homotetramer.</text>
</comment>
<dbReference type="EC" id="1.1.1.100" evidence="12"/>
<dbReference type="Proteomes" id="UP001347884">
    <property type="component" value="Unassembled WGS sequence"/>
</dbReference>
<dbReference type="Proteomes" id="UP000247594">
    <property type="component" value="Unassembled WGS sequence"/>
</dbReference>
<dbReference type="Pfam" id="PF13561">
    <property type="entry name" value="adh_short_C2"/>
    <property type="match status" value="1"/>
</dbReference>
<dbReference type="CDD" id="cd05333">
    <property type="entry name" value="BKR_SDR_c"/>
    <property type="match status" value="1"/>
</dbReference>
<evidence type="ECO:0000313" key="18">
    <source>
        <dbReference type="Proteomes" id="UP000254465"/>
    </source>
</evidence>
<sequence>MQGKIALVTGATRGIGRAIAEELSAKGAFVIGTATSEKGADSISAYLGEKGKGLVLNVADQQSIEAVLAQIKAEFGDIDILVNNAGITRDNLLMRMKEEEWFDILQTNLTSVFHLSKAMLRSMMKKRAGRIITIGSVVGSMGNPGQANYCAAKAGLIGFSKALAKEVASRGITVNVVAPGFIATDMTEALTEEQKAATLANVPAGRLGEPKDIAKAVAFLASDDAGYITGTTLHVNGGMYMA</sequence>
<evidence type="ECO:0000313" key="15">
    <source>
        <dbReference type="EMBL" id="PXZ38188.1"/>
    </source>
</evidence>
<dbReference type="PANTHER" id="PTHR42879:SF2">
    <property type="entry name" value="3-OXOACYL-[ACYL-CARRIER-PROTEIN] REDUCTASE FABG"/>
    <property type="match status" value="1"/>
</dbReference>
<feature type="binding site" evidence="11">
    <location>
        <position position="35"/>
    </location>
    <ligand>
        <name>NADP(+)</name>
        <dbReference type="ChEBI" id="CHEBI:58349"/>
    </ligand>
</feature>
<dbReference type="EMBL" id="QJPJ01000023">
    <property type="protein sequence ID" value="PXZ38188.1"/>
    <property type="molecule type" value="Genomic_DNA"/>
</dbReference>
<evidence type="ECO:0000256" key="9">
    <source>
        <dbReference type="ARBA" id="ARBA00023160"/>
    </source>
</evidence>
<evidence type="ECO:0000313" key="19">
    <source>
        <dbReference type="Proteomes" id="UP001347884"/>
    </source>
</evidence>
<evidence type="ECO:0000256" key="8">
    <source>
        <dbReference type="ARBA" id="ARBA00023098"/>
    </source>
</evidence>
<keyword evidence="7 12" id="KW-0560">Oxidoreductase</keyword>
<feature type="binding site" evidence="11">
    <location>
        <position position="182"/>
    </location>
    <ligand>
        <name>NADP(+)</name>
        <dbReference type="ChEBI" id="CHEBI:58349"/>
    </ligand>
</feature>
<dbReference type="SUPFAM" id="SSF51735">
    <property type="entry name" value="NAD(P)-binding Rossmann-fold domains"/>
    <property type="match status" value="1"/>
</dbReference>
<evidence type="ECO:0000313" key="16">
    <source>
        <dbReference type="EMBL" id="STO72550.1"/>
    </source>
</evidence>
<dbReference type="InterPro" id="IPR020904">
    <property type="entry name" value="Sc_DH/Rdtase_CS"/>
</dbReference>
<reference evidence="14 19" key="3">
    <citation type="journal article" date="2022" name="Front. Microbiol.">
        <title>Commensal bacteria contribute to the growth of multidrug-resistant Avibacterium paragallinarum in chickens.</title>
        <authorList>
            <person name="Zhu J."/>
            <person name="Chen Y."/>
            <person name="Wu Y."/>
            <person name="Wang Y."/>
            <person name="Zhu K."/>
        </authorList>
    </citation>
    <scope>NUCLEOTIDE SEQUENCE [LARGE SCALE GENOMIC DNA]</scope>
    <source>
        <strain evidence="14 19">AV25</strain>
    </source>
</reference>
<protein>
    <recommendedName>
        <fullName evidence="12">3-oxoacyl-[acyl-carrier-protein] reductase</fullName>
        <ecNumber evidence="12">1.1.1.100</ecNumber>
    </recommendedName>
</protein>
<dbReference type="NCBIfam" id="NF009464">
    <property type="entry name" value="PRK12824.1"/>
    <property type="match status" value="1"/>
</dbReference>
<evidence type="ECO:0000256" key="6">
    <source>
        <dbReference type="ARBA" id="ARBA00022857"/>
    </source>
</evidence>
<dbReference type="InterPro" id="IPR057326">
    <property type="entry name" value="KR_dom"/>
</dbReference>
<feature type="binding site" evidence="11">
    <location>
        <begin position="10"/>
        <end position="13"/>
    </location>
    <ligand>
        <name>NADP(+)</name>
        <dbReference type="ChEBI" id="CHEBI:58349"/>
    </ligand>
</feature>
<evidence type="ECO:0000313" key="14">
    <source>
        <dbReference type="EMBL" id="MEE6041492.1"/>
    </source>
</evidence>
<dbReference type="NCBIfam" id="NF009466">
    <property type="entry name" value="PRK12826.1-2"/>
    <property type="match status" value="1"/>
</dbReference>
<keyword evidence="5 12" id="KW-0276">Fatty acid metabolism</keyword>
<dbReference type="FunFam" id="3.40.50.720:FF:000037">
    <property type="entry name" value="3-oxoacyl-[acyl-carrier-protein] reductase FabG"/>
    <property type="match status" value="1"/>
</dbReference>
<dbReference type="InterPro" id="IPR050259">
    <property type="entry name" value="SDR"/>
</dbReference>
<dbReference type="GO" id="GO:0051287">
    <property type="term" value="F:NAD binding"/>
    <property type="evidence" value="ECO:0007669"/>
    <property type="project" value="UniProtKB-UniRule"/>
</dbReference>
<gene>
    <name evidence="15" type="primary">fabG</name>
    <name evidence="15" type="ORF">DM482_10570</name>
    <name evidence="14" type="ORF">M5S13_06275</name>
    <name evidence="16" type="ORF">NCTC11296_02478</name>
</gene>
<dbReference type="InterPro" id="IPR002347">
    <property type="entry name" value="SDR_fam"/>
</dbReference>
<keyword evidence="9 12" id="KW-0275">Fatty acid biosynthesis</keyword>
<feature type="binding site" evidence="11">
    <location>
        <position position="84"/>
    </location>
    <ligand>
        <name>NADP(+)</name>
        <dbReference type="ChEBI" id="CHEBI:58349"/>
    </ligand>
</feature>
<dbReference type="NCBIfam" id="TIGR01830">
    <property type="entry name" value="3oxo_ACP_reduc"/>
    <property type="match status" value="1"/>
</dbReference>
<evidence type="ECO:0000256" key="3">
    <source>
        <dbReference type="ARBA" id="ARBA00006484"/>
    </source>
</evidence>
<dbReference type="UniPathway" id="UPA00094"/>
<name>A0A2S5AVL8_AVIPA</name>
<dbReference type="PRINTS" id="PR00081">
    <property type="entry name" value="GDHRDH"/>
</dbReference>